<dbReference type="OrthoDB" id="595470at2"/>
<dbReference type="Pfam" id="PF05016">
    <property type="entry name" value="ParE_toxin"/>
    <property type="match status" value="1"/>
</dbReference>
<protein>
    <submittedName>
        <fullName evidence="3">Addiction module toxin RelE</fullName>
    </submittedName>
</protein>
<dbReference type="PANTHER" id="PTHR33755">
    <property type="entry name" value="TOXIN PARE1-RELATED"/>
    <property type="match status" value="1"/>
</dbReference>
<evidence type="ECO:0000256" key="1">
    <source>
        <dbReference type="ARBA" id="ARBA00006226"/>
    </source>
</evidence>
<dbReference type="InterPro" id="IPR007712">
    <property type="entry name" value="RelE/ParE_toxin"/>
</dbReference>
<evidence type="ECO:0000313" key="3">
    <source>
        <dbReference type="EMBL" id="KUM27118.1"/>
    </source>
</evidence>
<evidence type="ECO:0000313" key="4">
    <source>
        <dbReference type="Proteomes" id="UP000053176"/>
    </source>
</evidence>
<evidence type="ECO:0000256" key="2">
    <source>
        <dbReference type="ARBA" id="ARBA00022649"/>
    </source>
</evidence>
<dbReference type="Gene3D" id="3.30.2310.20">
    <property type="entry name" value="RelE-like"/>
    <property type="match status" value="1"/>
</dbReference>
<dbReference type="InterPro" id="IPR035093">
    <property type="entry name" value="RelE/ParE_toxin_dom_sf"/>
</dbReference>
<dbReference type="EMBL" id="LPWA01000099">
    <property type="protein sequence ID" value="KUM27118.1"/>
    <property type="molecule type" value="Genomic_DNA"/>
</dbReference>
<dbReference type="PANTHER" id="PTHR33755:SF6">
    <property type="entry name" value="PLASMID STABILIZATION SYSTEM PROTEIN"/>
    <property type="match status" value="1"/>
</dbReference>
<dbReference type="Proteomes" id="UP000053176">
    <property type="component" value="Unassembled WGS sequence"/>
</dbReference>
<accession>A0A101KU75</accession>
<reference evidence="3 4" key="1">
    <citation type="submission" date="2015-12" db="EMBL/GenBank/DDBJ databases">
        <title>Draft genome sequence of Mesorhizobium sp. UFLA 01-765, a multitolerant efficient symbiont and plant-growth promoting strain isolated from Zn-mining soil using Leucaena leucocephala as a trap plant.</title>
        <authorList>
            <person name="Rangel W.M."/>
            <person name="Thijs S."/>
            <person name="Longatti S.M."/>
            <person name="Moreira F.M."/>
            <person name="Weyens N."/>
            <person name="Vangronsveld J."/>
            <person name="Van Hamme J.D."/>
            <person name="Bottos E.M."/>
            <person name="Rineau F."/>
        </authorList>
    </citation>
    <scope>NUCLEOTIDE SEQUENCE [LARGE SCALE GENOMIC DNA]</scope>
    <source>
        <strain evidence="3 4">UFLA 01-765</strain>
    </source>
</reference>
<dbReference type="InterPro" id="IPR051803">
    <property type="entry name" value="TA_system_RelE-like_toxin"/>
</dbReference>
<comment type="caution">
    <text evidence="3">The sequence shown here is derived from an EMBL/GenBank/DDBJ whole genome shotgun (WGS) entry which is preliminary data.</text>
</comment>
<keyword evidence="2" id="KW-1277">Toxin-antitoxin system</keyword>
<comment type="similarity">
    <text evidence="1">Belongs to the RelE toxin family.</text>
</comment>
<gene>
    <name evidence="3" type="ORF">AU467_18135</name>
</gene>
<organism evidence="3 4">
    <name type="scientific">Rhizobium loti</name>
    <name type="common">Mesorhizobium loti</name>
    <dbReference type="NCBI Taxonomy" id="381"/>
    <lineage>
        <taxon>Bacteria</taxon>
        <taxon>Pseudomonadati</taxon>
        <taxon>Pseudomonadota</taxon>
        <taxon>Alphaproteobacteria</taxon>
        <taxon>Hyphomicrobiales</taxon>
        <taxon>Phyllobacteriaceae</taxon>
        <taxon>Mesorhizobium</taxon>
    </lineage>
</organism>
<name>A0A101KU75_RHILI</name>
<dbReference type="NCBIfam" id="TIGR02385">
    <property type="entry name" value="RelE_StbE"/>
    <property type="match status" value="1"/>
</dbReference>
<sequence length="97" mass="10648">MKIVWSALALSDRDGIFTHIEADNPAAAISVDERIVAATSRLHDFPESGRRGRLAGTRELVIVGTPYVAAYQLTGNIVRILRVLHGAQRWPDDLPDS</sequence>
<proteinExistence type="inferred from homology"/>
<dbReference type="AlphaFoldDB" id="A0A101KU75"/>